<name>A0A6S6XZH5_9PROT</name>
<evidence type="ECO:0000313" key="1">
    <source>
        <dbReference type="EMBL" id="CAB1368319.1"/>
    </source>
</evidence>
<dbReference type="EMBL" id="LR778301">
    <property type="protein sequence ID" value="CAB1368319.1"/>
    <property type="molecule type" value="Genomic_DNA"/>
</dbReference>
<gene>
    <name evidence="1" type="ORF">DENOEST_1154</name>
</gene>
<reference evidence="1 2" key="1">
    <citation type="submission" date="2020-03" db="EMBL/GenBank/DDBJ databases">
        <authorList>
            <consortium name="Genoscope - CEA"/>
            <person name="William W."/>
        </authorList>
    </citation>
    <scope>NUCLEOTIDE SEQUENCE [LARGE SCALE GENOMIC DNA]</scope>
    <source>
        <strain evidence="2">DSM 16959</strain>
    </source>
</reference>
<organism evidence="1 2">
    <name type="scientific">Denitratisoma oestradiolicum</name>
    <dbReference type="NCBI Taxonomy" id="311182"/>
    <lineage>
        <taxon>Bacteria</taxon>
        <taxon>Pseudomonadati</taxon>
        <taxon>Pseudomonadota</taxon>
        <taxon>Betaproteobacteria</taxon>
        <taxon>Nitrosomonadales</taxon>
        <taxon>Sterolibacteriaceae</taxon>
        <taxon>Denitratisoma</taxon>
    </lineage>
</organism>
<dbReference type="AlphaFoldDB" id="A0A6S6XZH5"/>
<proteinExistence type="predicted"/>
<evidence type="ECO:0000313" key="2">
    <source>
        <dbReference type="Proteomes" id="UP000515733"/>
    </source>
</evidence>
<keyword evidence="2" id="KW-1185">Reference proteome</keyword>
<protein>
    <submittedName>
        <fullName evidence="1">Uncharacterized protein</fullName>
    </submittedName>
</protein>
<sequence>MNSIRAKSKEFIKIIFITHLLDRQNYI</sequence>
<accession>A0A6S6XZH5</accession>
<dbReference type="Proteomes" id="UP000515733">
    <property type="component" value="Chromosome"/>
</dbReference>
<dbReference type="KEGG" id="doe:DENOEST_1154"/>